<dbReference type="PANTHER" id="PTHR43163">
    <property type="entry name" value="DIPEPTIDE TRANSPORT SYSTEM PERMEASE PROTEIN DPPB-RELATED"/>
    <property type="match status" value="1"/>
</dbReference>
<feature type="domain" description="ABC transmembrane type-1" evidence="8">
    <location>
        <begin position="106"/>
        <end position="315"/>
    </location>
</feature>
<dbReference type="SUPFAM" id="SSF161098">
    <property type="entry name" value="MetI-like"/>
    <property type="match status" value="1"/>
</dbReference>
<dbReference type="GO" id="GO:0005886">
    <property type="term" value="C:plasma membrane"/>
    <property type="evidence" value="ECO:0007669"/>
    <property type="project" value="UniProtKB-SubCell"/>
</dbReference>
<dbReference type="InterPro" id="IPR000515">
    <property type="entry name" value="MetI-like"/>
</dbReference>
<evidence type="ECO:0000256" key="6">
    <source>
        <dbReference type="ARBA" id="ARBA00023136"/>
    </source>
</evidence>
<dbReference type="InterPro" id="IPR035906">
    <property type="entry name" value="MetI-like_sf"/>
</dbReference>
<name>A0A401YPY7_9ACTN</name>
<dbReference type="Proteomes" id="UP000286931">
    <property type="component" value="Unassembled WGS sequence"/>
</dbReference>
<feature type="transmembrane region" description="Helical" evidence="7">
    <location>
        <begin position="9"/>
        <end position="30"/>
    </location>
</feature>
<evidence type="ECO:0000259" key="8">
    <source>
        <dbReference type="PROSITE" id="PS50928"/>
    </source>
</evidence>
<dbReference type="PROSITE" id="PS50928">
    <property type="entry name" value="ABC_TM1"/>
    <property type="match status" value="1"/>
</dbReference>
<reference evidence="9 10" key="1">
    <citation type="submission" date="2018-12" db="EMBL/GenBank/DDBJ databases">
        <title>Draft genome sequence of Embleya hyalina NBRC 13850T.</title>
        <authorList>
            <person name="Komaki H."/>
            <person name="Hosoyama A."/>
            <person name="Kimura A."/>
            <person name="Ichikawa N."/>
            <person name="Tamura T."/>
        </authorList>
    </citation>
    <scope>NUCLEOTIDE SEQUENCE [LARGE SCALE GENOMIC DNA]</scope>
    <source>
        <strain evidence="9 10">NBRC 13850</strain>
    </source>
</reference>
<gene>
    <name evidence="9" type="ORF">EHYA_04341</name>
</gene>
<keyword evidence="10" id="KW-1185">Reference proteome</keyword>
<dbReference type="Gene3D" id="1.10.3720.10">
    <property type="entry name" value="MetI-like"/>
    <property type="match status" value="1"/>
</dbReference>
<evidence type="ECO:0000313" key="10">
    <source>
        <dbReference type="Proteomes" id="UP000286931"/>
    </source>
</evidence>
<evidence type="ECO:0000256" key="5">
    <source>
        <dbReference type="ARBA" id="ARBA00022989"/>
    </source>
</evidence>
<keyword evidence="2 7" id="KW-0813">Transport</keyword>
<feature type="transmembrane region" description="Helical" evidence="7">
    <location>
        <begin position="296"/>
        <end position="318"/>
    </location>
</feature>
<dbReference type="OrthoDB" id="147639at2"/>
<organism evidence="9 10">
    <name type="scientific">Embleya hyalina</name>
    <dbReference type="NCBI Taxonomy" id="516124"/>
    <lineage>
        <taxon>Bacteria</taxon>
        <taxon>Bacillati</taxon>
        <taxon>Actinomycetota</taxon>
        <taxon>Actinomycetes</taxon>
        <taxon>Kitasatosporales</taxon>
        <taxon>Streptomycetaceae</taxon>
        <taxon>Embleya</taxon>
    </lineage>
</organism>
<keyword evidence="3" id="KW-1003">Cell membrane</keyword>
<feature type="transmembrane region" description="Helical" evidence="7">
    <location>
        <begin position="110"/>
        <end position="133"/>
    </location>
</feature>
<comment type="similarity">
    <text evidence="7">Belongs to the binding-protein-dependent transport system permease family.</text>
</comment>
<evidence type="ECO:0000256" key="2">
    <source>
        <dbReference type="ARBA" id="ARBA00022448"/>
    </source>
</evidence>
<feature type="transmembrane region" description="Helical" evidence="7">
    <location>
        <begin position="186"/>
        <end position="208"/>
    </location>
</feature>
<sequence length="324" mass="35001">MFRFLVQRLLGAALILFVVFTVTFFLFFAMPDDPARLSCGKTCTPETLALIRRDLGLDESVPMQYWHYIVGVFAGRDFGTSHCSAPCLGYSFVNHEPVLDTLLDRFPATLSLALGASVIFLGVGVMIGMLAALRRGTWLDKSTMALSLIGASVTIQFLGVIARYVLVDQLRWLPKPEYLPFTGDPGGWMGGLLLPWLTLACVQAAVYARLTRASMIDALGEDHVRTVRAKGLTSRQVYLKHAWRGAITPVVTVYGIELGVLLGGAVVTETTFNIPGIGKLAVNAVANSDLPMITGVVLIAATAMVLANVAVDAVYAVIDPRVRV</sequence>
<feature type="transmembrane region" description="Helical" evidence="7">
    <location>
        <begin position="145"/>
        <end position="166"/>
    </location>
</feature>
<dbReference type="Pfam" id="PF00528">
    <property type="entry name" value="BPD_transp_1"/>
    <property type="match status" value="1"/>
</dbReference>
<dbReference type="CDD" id="cd06261">
    <property type="entry name" value="TM_PBP2"/>
    <property type="match status" value="1"/>
</dbReference>
<dbReference type="AlphaFoldDB" id="A0A401YPY7"/>
<evidence type="ECO:0000256" key="7">
    <source>
        <dbReference type="RuleBase" id="RU363032"/>
    </source>
</evidence>
<keyword evidence="4 7" id="KW-0812">Transmembrane</keyword>
<evidence type="ECO:0000313" key="9">
    <source>
        <dbReference type="EMBL" id="GCD96654.1"/>
    </source>
</evidence>
<comment type="caution">
    <text evidence="9">The sequence shown here is derived from an EMBL/GenBank/DDBJ whole genome shotgun (WGS) entry which is preliminary data.</text>
</comment>
<evidence type="ECO:0000256" key="3">
    <source>
        <dbReference type="ARBA" id="ARBA00022475"/>
    </source>
</evidence>
<dbReference type="GO" id="GO:0055085">
    <property type="term" value="P:transmembrane transport"/>
    <property type="evidence" value="ECO:0007669"/>
    <property type="project" value="InterPro"/>
</dbReference>
<dbReference type="Pfam" id="PF19300">
    <property type="entry name" value="BPD_transp_1_N"/>
    <property type="match status" value="1"/>
</dbReference>
<dbReference type="RefSeq" id="WP_126638683.1">
    <property type="nucleotide sequence ID" value="NZ_BIFH01000021.1"/>
</dbReference>
<accession>A0A401YPY7</accession>
<keyword evidence="5 7" id="KW-1133">Transmembrane helix</keyword>
<protein>
    <submittedName>
        <fullName evidence="9">ABC transporter permease</fullName>
    </submittedName>
</protein>
<evidence type="ECO:0000256" key="4">
    <source>
        <dbReference type="ARBA" id="ARBA00022692"/>
    </source>
</evidence>
<dbReference type="EMBL" id="BIFH01000021">
    <property type="protein sequence ID" value="GCD96654.1"/>
    <property type="molecule type" value="Genomic_DNA"/>
</dbReference>
<evidence type="ECO:0000256" key="1">
    <source>
        <dbReference type="ARBA" id="ARBA00004651"/>
    </source>
</evidence>
<dbReference type="PANTHER" id="PTHR43163:SF6">
    <property type="entry name" value="DIPEPTIDE TRANSPORT SYSTEM PERMEASE PROTEIN DPPB-RELATED"/>
    <property type="match status" value="1"/>
</dbReference>
<comment type="subcellular location">
    <subcellularLocation>
        <location evidence="1 7">Cell membrane</location>
        <topology evidence="1 7">Multi-pass membrane protein</topology>
    </subcellularLocation>
</comment>
<proteinExistence type="inferred from homology"/>
<dbReference type="InterPro" id="IPR045621">
    <property type="entry name" value="BPD_transp_1_N"/>
</dbReference>
<keyword evidence="6 7" id="KW-0472">Membrane</keyword>